<gene>
    <name evidence="10" type="ORF">CRV07_09865</name>
</gene>
<reference evidence="10 11" key="1">
    <citation type="submission" date="2017-10" db="EMBL/GenBank/DDBJ databases">
        <title>Genomics of the genus Arcobacter.</title>
        <authorList>
            <person name="Perez-Cataluna A."/>
            <person name="Figueras M.J."/>
        </authorList>
    </citation>
    <scope>NUCLEOTIDE SEQUENCE [LARGE SCALE GENOMIC DNA]</scope>
    <source>
        <strain evidence="10 11">CECT 8441</strain>
    </source>
</reference>
<evidence type="ECO:0000256" key="4">
    <source>
        <dbReference type="ARBA" id="ARBA00022833"/>
    </source>
</evidence>
<protein>
    <recommendedName>
        <fullName evidence="9">Peptidase M48 domain-containing protein</fullName>
    </recommendedName>
</protein>
<dbReference type="AlphaFoldDB" id="A0A4Q1AK39"/>
<dbReference type="PANTHER" id="PTHR22726">
    <property type="entry name" value="METALLOENDOPEPTIDASE OMA1"/>
    <property type="match status" value="1"/>
</dbReference>
<dbReference type="CDD" id="cd07324">
    <property type="entry name" value="M48C_Oma1-like"/>
    <property type="match status" value="1"/>
</dbReference>
<dbReference type="RefSeq" id="WP_129087526.1">
    <property type="nucleotide sequence ID" value="NZ_CP053836.1"/>
</dbReference>
<keyword evidence="11" id="KW-1185">Reference proteome</keyword>
<dbReference type="EMBL" id="PDKK01000008">
    <property type="protein sequence ID" value="RXK04886.1"/>
    <property type="molecule type" value="Genomic_DNA"/>
</dbReference>
<comment type="caution">
    <text evidence="10">The sequence shown here is derived from an EMBL/GenBank/DDBJ whole genome shotgun (WGS) entry which is preliminary data.</text>
</comment>
<name>A0A4Q1AK39_9BACT</name>
<evidence type="ECO:0000256" key="5">
    <source>
        <dbReference type="ARBA" id="ARBA00023049"/>
    </source>
</evidence>
<keyword evidence="2" id="KW-0479">Metal-binding</keyword>
<accession>A0A4Q1AK39</accession>
<feature type="repeat" description="TPR" evidence="6">
    <location>
        <begin position="343"/>
        <end position="376"/>
    </location>
</feature>
<keyword evidence="5 7" id="KW-0482">Metalloprotease</keyword>
<dbReference type="Pfam" id="PF01435">
    <property type="entry name" value="Peptidase_M48"/>
    <property type="match status" value="1"/>
</dbReference>
<evidence type="ECO:0000256" key="7">
    <source>
        <dbReference type="RuleBase" id="RU003983"/>
    </source>
</evidence>
<evidence type="ECO:0000259" key="9">
    <source>
        <dbReference type="Pfam" id="PF01435"/>
    </source>
</evidence>
<dbReference type="PANTHER" id="PTHR22726:SF1">
    <property type="entry name" value="METALLOENDOPEPTIDASE OMA1, MITOCHONDRIAL"/>
    <property type="match status" value="1"/>
</dbReference>
<dbReference type="InterPro" id="IPR019734">
    <property type="entry name" value="TPR_rpt"/>
</dbReference>
<dbReference type="GO" id="GO:0051603">
    <property type="term" value="P:proteolysis involved in protein catabolic process"/>
    <property type="evidence" value="ECO:0007669"/>
    <property type="project" value="TreeGrafter"/>
</dbReference>
<organism evidence="10 11">
    <name type="scientific">Halarcobacter ebronensis</name>
    <dbReference type="NCBI Taxonomy" id="1462615"/>
    <lineage>
        <taxon>Bacteria</taxon>
        <taxon>Pseudomonadati</taxon>
        <taxon>Campylobacterota</taxon>
        <taxon>Epsilonproteobacteria</taxon>
        <taxon>Campylobacterales</taxon>
        <taxon>Arcobacteraceae</taxon>
        <taxon>Halarcobacter</taxon>
    </lineage>
</organism>
<keyword evidence="6" id="KW-0802">TPR repeat</keyword>
<dbReference type="Gene3D" id="3.30.2010.10">
    <property type="entry name" value="Metalloproteases ('zincins'), catalytic domain"/>
    <property type="match status" value="1"/>
</dbReference>
<keyword evidence="1 7" id="KW-0645">Protease</keyword>
<keyword evidence="8" id="KW-0175">Coiled coil</keyword>
<dbReference type="Gene3D" id="1.25.40.10">
    <property type="entry name" value="Tetratricopeptide repeat domain"/>
    <property type="match status" value="1"/>
</dbReference>
<feature type="coiled-coil region" evidence="8">
    <location>
        <begin position="308"/>
        <end position="335"/>
    </location>
</feature>
<evidence type="ECO:0000313" key="11">
    <source>
        <dbReference type="Proteomes" id="UP000289758"/>
    </source>
</evidence>
<evidence type="ECO:0000256" key="2">
    <source>
        <dbReference type="ARBA" id="ARBA00022723"/>
    </source>
</evidence>
<dbReference type="GO" id="GO:0046872">
    <property type="term" value="F:metal ion binding"/>
    <property type="evidence" value="ECO:0007669"/>
    <property type="project" value="UniProtKB-KW"/>
</dbReference>
<dbReference type="SUPFAM" id="SSF48452">
    <property type="entry name" value="TPR-like"/>
    <property type="match status" value="1"/>
</dbReference>
<feature type="domain" description="Peptidase M48" evidence="9">
    <location>
        <begin position="89"/>
        <end position="245"/>
    </location>
</feature>
<dbReference type="PROSITE" id="PS50005">
    <property type="entry name" value="TPR"/>
    <property type="match status" value="1"/>
</dbReference>
<evidence type="ECO:0000256" key="8">
    <source>
        <dbReference type="SAM" id="Coils"/>
    </source>
</evidence>
<dbReference type="GO" id="GO:0016020">
    <property type="term" value="C:membrane"/>
    <property type="evidence" value="ECO:0007669"/>
    <property type="project" value="TreeGrafter"/>
</dbReference>
<comment type="cofactor">
    <cofactor evidence="7">
        <name>Zn(2+)</name>
        <dbReference type="ChEBI" id="CHEBI:29105"/>
    </cofactor>
    <text evidence="7">Binds 1 zinc ion per subunit.</text>
</comment>
<dbReference type="Proteomes" id="UP000289758">
    <property type="component" value="Unassembled WGS sequence"/>
</dbReference>
<keyword evidence="4 7" id="KW-0862">Zinc</keyword>
<keyword evidence="3 7" id="KW-0378">Hydrolase</keyword>
<comment type="similarity">
    <text evidence="7">Belongs to the peptidase M48 family.</text>
</comment>
<dbReference type="SMART" id="SM00028">
    <property type="entry name" value="TPR"/>
    <property type="match status" value="2"/>
</dbReference>
<dbReference type="InterPro" id="IPR011990">
    <property type="entry name" value="TPR-like_helical_dom_sf"/>
</dbReference>
<evidence type="ECO:0000256" key="3">
    <source>
        <dbReference type="ARBA" id="ARBA00022801"/>
    </source>
</evidence>
<evidence type="ECO:0000313" key="10">
    <source>
        <dbReference type="EMBL" id="RXK04886.1"/>
    </source>
</evidence>
<dbReference type="OrthoDB" id="9810445at2"/>
<dbReference type="InterPro" id="IPR001915">
    <property type="entry name" value="Peptidase_M48"/>
</dbReference>
<dbReference type="InterPro" id="IPR051156">
    <property type="entry name" value="Mito/Outer_Membr_Metalloprot"/>
</dbReference>
<sequence length="394" mass="45284">MDYKVKSNSIFLVILILLYSGCGSYENVNMYQKSNLFDSNEKNLLKASNELSKTIDKNENTMHSKEYNEYPNLVLKKLLKDDKFYEKSEINFNVKVIKSPTLNAFALPNGNIYIHSGILAKLENEAQLALLLGHEMTHIIYKHSLKKKENLKSSAAVAQVFSIFTMPFDGGLTSLLLLNSSISGYSIESENEADRLGYEQIVKAGYDPLDASKLFNIMLKDIELNDKKEAYFFSTHPKVVDRIKSSTSIIESSYKGIKGETNKKEYLSYVKSILMENIETDLNLRRYKSAEYSIKTLEKEYGNNLGDVNYLQAELIRLKKDKNSFEEALKNYNLALEKNSSNYKIYKGLGYLYYQNDKKDEAKEAFKKYLSLNEEAKDKNYIAYYINQCNTKGK</sequence>
<evidence type="ECO:0000256" key="1">
    <source>
        <dbReference type="ARBA" id="ARBA00022670"/>
    </source>
</evidence>
<proteinExistence type="inferred from homology"/>
<evidence type="ECO:0000256" key="6">
    <source>
        <dbReference type="PROSITE-ProRule" id="PRU00339"/>
    </source>
</evidence>
<dbReference type="GO" id="GO:0004222">
    <property type="term" value="F:metalloendopeptidase activity"/>
    <property type="evidence" value="ECO:0007669"/>
    <property type="project" value="InterPro"/>
</dbReference>